<name>A0A7G2CHJ8_9TRYP</name>
<organism evidence="2 3">
    <name type="scientific">Angomonas deanei</name>
    <dbReference type="NCBI Taxonomy" id="59799"/>
    <lineage>
        <taxon>Eukaryota</taxon>
        <taxon>Discoba</taxon>
        <taxon>Euglenozoa</taxon>
        <taxon>Kinetoplastea</taxon>
        <taxon>Metakinetoplastina</taxon>
        <taxon>Trypanosomatida</taxon>
        <taxon>Trypanosomatidae</taxon>
        <taxon>Strigomonadinae</taxon>
        <taxon>Angomonas</taxon>
    </lineage>
</organism>
<protein>
    <submittedName>
        <fullName evidence="2">Uncharacterized protein</fullName>
    </submittedName>
</protein>
<feature type="region of interest" description="Disordered" evidence="1">
    <location>
        <begin position="70"/>
        <end position="89"/>
    </location>
</feature>
<keyword evidence="3" id="KW-1185">Reference proteome</keyword>
<proteinExistence type="predicted"/>
<dbReference type="AlphaFoldDB" id="A0A7G2CHJ8"/>
<evidence type="ECO:0000313" key="3">
    <source>
        <dbReference type="Proteomes" id="UP000515908"/>
    </source>
</evidence>
<feature type="compositionally biased region" description="Acidic residues" evidence="1">
    <location>
        <begin position="213"/>
        <end position="231"/>
    </location>
</feature>
<evidence type="ECO:0000256" key="1">
    <source>
        <dbReference type="SAM" id="MobiDB-lite"/>
    </source>
</evidence>
<accession>A0A7G2CHJ8</accession>
<dbReference type="EMBL" id="LR877153">
    <property type="protein sequence ID" value="CAD2217692.1"/>
    <property type="molecule type" value="Genomic_DNA"/>
</dbReference>
<gene>
    <name evidence="2" type="ORF">ADEAN_000517200</name>
</gene>
<reference evidence="2 3" key="1">
    <citation type="submission" date="2020-08" db="EMBL/GenBank/DDBJ databases">
        <authorList>
            <person name="Newling K."/>
            <person name="Davey J."/>
            <person name="Forrester S."/>
        </authorList>
    </citation>
    <scope>NUCLEOTIDE SEQUENCE [LARGE SCALE GENOMIC DNA]</scope>
    <source>
        <strain evidence="3">Crithidia deanei Carvalho (ATCC PRA-265)</strain>
    </source>
</reference>
<feature type="region of interest" description="Disordered" evidence="1">
    <location>
        <begin position="192"/>
        <end position="231"/>
    </location>
</feature>
<sequence>MRDFLRKVYNVDFYSNNDDLDFNELWAHMKELSTVETIENNVEVLQDQTPSVYEAIYRLKKKKGKKYEKALAKEKQNPKNYNRPRRGHSFHDTRSLPFYYQNVISGGLAKFIVSVDSLASLVLKGTLPLSTACVSLLGDLYLNENRRLMSRHNSGPVDTYFQQQLALHPLDIERELLAVMESKKTLQEMSSIRTASNEASQAAVARDIQSQHDEEEEGEDTITSTEEEEDVSAPLLCAPSQMISLSKVRSPLTPSPTRKARVSLLCMLTKRNHKKRQKKKRRLG</sequence>
<evidence type="ECO:0000313" key="2">
    <source>
        <dbReference type="EMBL" id="CAD2217692.1"/>
    </source>
</evidence>
<dbReference type="Proteomes" id="UP000515908">
    <property type="component" value="Chromosome 09"/>
</dbReference>
<dbReference type="VEuPathDB" id="TriTrypDB:ADEAN_000517200"/>